<dbReference type="Proteomes" id="UP000181951">
    <property type="component" value="Unassembled WGS sequence"/>
</dbReference>
<dbReference type="PANTHER" id="PTHR16305">
    <property type="entry name" value="TESTICULAR SOLUBLE ADENYLYL CYCLASE"/>
    <property type="match status" value="1"/>
</dbReference>
<evidence type="ECO:0000259" key="3">
    <source>
        <dbReference type="PROSITE" id="PS50043"/>
    </source>
</evidence>
<dbReference type="PANTHER" id="PTHR16305:SF35">
    <property type="entry name" value="TRANSCRIPTIONAL ACTIVATOR DOMAIN"/>
    <property type="match status" value="1"/>
</dbReference>
<dbReference type="InterPro" id="IPR036388">
    <property type="entry name" value="WH-like_DNA-bd_sf"/>
</dbReference>
<keyword evidence="2" id="KW-0067">ATP-binding</keyword>
<dbReference type="CDD" id="cd06170">
    <property type="entry name" value="LuxR_C_like"/>
    <property type="match status" value="1"/>
</dbReference>
<sequence length="938" mass="98391">MDDLEPGACPALIRLVGRGDDLAFIRAFFGDAGALGAGVRGAALVVTGEAGVGKSAVLDAVAGGAVRDGVRVLRAAGVQFEADIAYAGLNQLLVPLFDDFEALDAVHRDALRVAVGIGGGPAPDRLLTSTAVLLLLRLIAERTPLLLVVDDLPWLDRATTAVLGFVARRLVGSRIGFLAASREGTDSFFESGGLTERRLAPLDDAAAAELLGLAHPEVSRAVRRRVAAAAGGNPLALVELPTALTAAQRATLTAVPAVLPLSERLRAVFAARVAALPDACRELLLLAALDGTGELAVVEAAAAGRAAVDDLAPAEHDRLVTISADTRHLAFRHPLAGATVVDSATASQRRRAHLALADVLDGHPERRARHLGEATVTPDETVAALLQEAARHRLRRGDALGAVTALTRAAGLSPRAADASRRLAEAAYAGAEAGGELADASRLLAGARLADPAGRESLHAASASAFLLINGDGDIDTAYQLLVGAIEAGDHGWEAADGALVEALYTLALLCWYGGDPARWEPLLAFVDRLTPEPPELLWVMTRTFADPAHVGPAALPRLEKLIAAIGDDASQVTRVATAAVFVDRLGDVRWSMRRLVEQGRAGTAPVRRHIGALVHLCLDYQHLGRWDDAAQLAVEGLALCEEHGYRFFTWFFRYAQAALAAARGDAEASAELAESIVRWAAPRGAHGARQFALHARALAAIGSGDFETAYQHACALTPPGTVAPFTPIAMWGALDLVESAVRTGRDAEAAAHAAAMRASAMADLSPRLELLVRACEALATPGEAGVALFERALSLPGPERWPFDVARVRLFHGERLRRLRATTEAREQLTLALEAFQRLGAGPWATRAAAELRASGQSAPSAARPGPVTLTAQERQIAALAATGLTNKQIAERLFLSHRTIGTHLYQIYPKLGITSRAALRDALSDLDARAGTGAAG</sequence>
<keyword evidence="1" id="KW-0547">Nucleotide-binding</keyword>
<dbReference type="Pfam" id="PF00196">
    <property type="entry name" value="GerE"/>
    <property type="match status" value="1"/>
</dbReference>
<evidence type="ECO:0000256" key="2">
    <source>
        <dbReference type="ARBA" id="ARBA00022840"/>
    </source>
</evidence>
<dbReference type="InterPro" id="IPR000792">
    <property type="entry name" value="Tscrpt_reg_LuxR_C"/>
</dbReference>
<gene>
    <name evidence="4" type="ORF">SAMN05216267_10913</name>
</gene>
<dbReference type="EMBL" id="FODD01000091">
    <property type="protein sequence ID" value="SEP07865.1"/>
    <property type="molecule type" value="Genomic_DNA"/>
</dbReference>
<evidence type="ECO:0000313" key="4">
    <source>
        <dbReference type="EMBL" id="SEP07865.1"/>
    </source>
</evidence>
<dbReference type="SMART" id="SM00421">
    <property type="entry name" value="HTH_LUXR"/>
    <property type="match status" value="1"/>
</dbReference>
<accession>A0A1H8UXG2</accession>
<dbReference type="InterPro" id="IPR016032">
    <property type="entry name" value="Sig_transdc_resp-reg_C-effctor"/>
</dbReference>
<dbReference type="SUPFAM" id="SSF46894">
    <property type="entry name" value="C-terminal effector domain of the bipartite response regulators"/>
    <property type="match status" value="1"/>
</dbReference>
<evidence type="ECO:0000256" key="1">
    <source>
        <dbReference type="ARBA" id="ARBA00022741"/>
    </source>
</evidence>
<name>A0A1H8UXG2_9ACTN</name>
<dbReference type="GO" id="GO:0004016">
    <property type="term" value="F:adenylate cyclase activity"/>
    <property type="evidence" value="ECO:0007669"/>
    <property type="project" value="TreeGrafter"/>
</dbReference>
<dbReference type="PROSITE" id="PS50043">
    <property type="entry name" value="HTH_LUXR_2"/>
    <property type="match status" value="1"/>
</dbReference>
<dbReference type="STRING" id="310780.SAMN05216267_10913"/>
<dbReference type="AlphaFoldDB" id="A0A1H8UXG2"/>
<dbReference type="Gene3D" id="1.10.10.10">
    <property type="entry name" value="Winged helix-like DNA-binding domain superfamily/Winged helix DNA-binding domain"/>
    <property type="match status" value="1"/>
</dbReference>
<dbReference type="GO" id="GO:0005737">
    <property type="term" value="C:cytoplasm"/>
    <property type="evidence" value="ECO:0007669"/>
    <property type="project" value="TreeGrafter"/>
</dbReference>
<dbReference type="Pfam" id="PF13191">
    <property type="entry name" value="AAA_16"/>
    <property type="match status" value="1"/>
</dbReference>
<proteinExistence type="predicted"/>
<protein>
    <submittedName>
        <fullName evidence="4">Regulatory protein, luxR family</fullName>
    </submittedName>
</protein>
<dbReference type="GO" id="GO:0006355">
    <property type="term" value="P:regulation of DNA-templated transcription"/>
    <property type="evidence" value="ECO:0007669"/>
    <property type="project" value="InterPro"/>
</dbReference>
<dbReference type="GO" id="GO:0003677">
    <property type="term" value="F:DNA binding"/>
    <property type="evidence" value="ECO:0007669"/>
    <property type="project" value="InterPro"/>
</dbReference>
<dbReference type="PRINTS" id="PR00038">
    <property type="entry name" value="HTHLUXR"/>
</dbReference>
<dbReference type="InterPro" id="IPR041664">
    <property type="entry name" value="AAA_16"/>
</dbReference>
<keyword evidence="5" id="KW-1185">Reference proteome</keyword>
<feature type="domain" description="HTH luxR-type" evidence="3">
    <location>
        <begin position="864"/>
        <end position="929"/>
    </location>
</feature>
<dbReference type="OrthoDB" id="7053960at2"/>
<dbReference type="RefSeq" id="WP_075018403.1">
    <property type="nucleotide sequence ID" value="NZ_FODD01000091.1"/>
</dbReference>
<dbReference type="SUPFAM" id="SSF52540">
    <property type="entry name" value="P-loop containing nucleoside triphosphate hydrolases"/>
    <property type="match status" value="1"/>
</dbReference>
<reference evidence="4 5" key="1">
    <citation type="submission" date="2016-10" db="EMBL/GenBank/DDBJ databases">
        <authorList>
            <person name="de Groot N.N."/>
        </authorList>
    </citation>
    <scope>NUCLEOTIDE SEQUENCE [LARGE SCALE GENOMIC DNA]</scope>
    <source>
        <strain evidence="4 5">CGMCC 4.2026</strain>
    </source>
</reference>
<evidence type="ECO:0000313" key="5">
    <source>
        <dbReference type="Proteomes" id="UP000181951"/>
    </source>
</evidence>
<dbReference type="InterPro" id="IPR027417">
    <property type="entry name" value="P-loop_NTPase"/>
</dbReference>
<dbReference type="GO" id="GO:0005524">
    <property type="term" value="F:ATP binding"/>
    <property type="evidence" value="ECO:0007669"/>
    <property type="project" value="UniProtKB-KW"/>
</dbReference>
<organism evidence="4 5">
    <name type="scientific">Actinacidiphila rubida</name>
    <dbReference type="NCBI Taxonomy" id="310780"/>
    <lineage>
        <taxon>Bacteria</taxon>
        <taxon>Bacillati</taxon>
        <taxon>Actinomycetota</taxon>
        <taxon>Actinomycetes</taxon>
        <taxon>Kitasatosporales</taxon>
        <taxon>Streptomycetaceae</taxon>
        <taxon>Actinacidiphila</taxon>
    </lineage>
</organism>